<dbReference type="EMBL" id="LGRX02009938">
    <property type="protein sequence ID" value="KAK3271206.1"/>
    <property type="molecule type" value="Genomic_DNA"/>
</dbReference>
<keyword evidence="10" id="KW-1185">Reference proteome</keyword>
<dbReference type="PROSITE" id="PS00411">
    <property type="entry name" value="KINESIN_MOTOR_1"/>
    <property type="match status" value="1"/>
</dbReference>
<protein>
    <recommendedName>
        <fullName evidence="6">Kinesin-like protein</fullName>
    </recommendedName>
</protein>
<keyword evidence="6" id="KW-0493">Microtubule</keyword>
<keyword evidence="1 5" id="KW-0547">Nucleotide-binding</keyword>
<evidence type="ECO:0000256" key="5">
    <source>
        <dbReference type="PROSITE-ProRule" id="PRU00283"/>
    </source>
</evidence>
<dbReference type="GO" id="GO:0008017">
    <property type="term" value="F:microtubule binding"/>
    <property type="evidence" value="ECO:0007669"/>
    <property type="project" value="InterPro"/>
</dbReference>
<dbReference type="SMART" id="SM00129">
    <property type="entry name" value="KISc"/>
    <property type="match status" value="1"/>
</dbReference>
<evidence type="ECO:0000259" key="8">
    <source>
        <dbReference type="PROSITE" id="PS50067"/>
    </source>
</evidence>
<sequence length="915" mass="100132">MKALHLLDIARCDTGDEPSTWHALRDTDDNPGTWHALRDTDDKLSTWHALRNGSGKPSTGSALRDTADKLSSGHALRDNSEMLSTGLSMILAYVERAPMSQRIYAYVRIRPLSSSEKRAGEKSCWQVSGNTISAAEGYGKQSVSSSQVDHVFDTDSDNKVVYDIAAQDLVGDVVNGVNGTLIAYGQTSGGKTHTMIGTREEPGVISRAVEDIFHRINASDGREFLVRVSYLELYNEEVRDLLAPGKPLRIFDRGHVSHVEGLHEEPVGSLEALAFHMNKGDYNRHVGTTDMNSQSSRSHAIFRIVIESRSRAQGQPVSAAHHTDEQGEARGVLVSTLCLVDLAGSERLSKTGADGAQIKEGVNINKSLSVLGNVISILSSAKTTAETHIPYRDSKLTRILQPGLGGNAKTAIICAMTPSARHLDESKGTLGFACRAMRVTNHVTVNRIRHRDSFIGLNGQKLDELRVKLQEAGQSSETLDTKPETKKTGSLAALKWKLKASSQAEQESHKKAQQHLQDEFDSLMKLMLVGKTQTHTGNPSDERLKHSGRVLHAKPRSGDAGTDTAAYHCSAAFGADTNDHDGRRCDVPSPVRSNFTMELMHAKFDKGTRGAGPQQSIATRRGPALSLTRWDSGGADITNWLVSTSESVSPAKERQLHRSHHDGEVGHQPPSPVQIQSEQSEASTGFFTPRASLVPSTEQEALTSPHQAQSEERRENDKRHVDSNNEQGALGCLQVENARLEQENESLRGENEGLKLEMASLKAENKRLFESAHSGVLTKTLRLRSEGGIGQASHFVSVLKEDTLEKKEGKFHVTWNQRHVELKADGSIQWGLQGALPIDGGIAVRAGLLPEAGEFWVKIVQSKDAVKGRVSQEGKERLGRTKESGMQNLQFRALSIKASWKWVELINSLPPNRLM</sequence>
<dbReference type="Gene3D" id="3.40.850.10">
    <property type="entry name" value="Kinesin motor domain"/>
    <property type="match status" value="1"/>
</dbReference>
<dbReference type="InterPro" id="IPR001752">
    <property type="entry name" value="Kinesin_motor_dom"/>
</dbReference>
<feature type="compositionally biased region" description="Polar residues" evidence="7">
    <location>
        <begin position="694"/>
        <end position="708"/>
    </location>
</feature>
<keyword evidence="2 5" id="KW-0067">ATP-binding</keyword>
<accession>A0AAE0G5G2</accession>
<organism evidence="9 10">
    <name type="scientific">Cymbomonas tetramitiformis</name>
    <dbReference type="NCBI Taxonomy" id="36881"/>
    <lineage>
        <taxon>Eukaryota</taxon>
        <taxon>Viridiplantae</taxon>
        <taxon>Chlorophyta</taxon>
        <taxon>Pyramimonadophyceae</taxon>
        <taxon>Pyramimonadales</taxon>
        <taxon>Pyramimonadaceae</taxon>
        <taxon>Cymbomonas</taxon>
    </lineage>
</organism>
<feature type="compositionally biased region" description="Basic and acidic residues" evidence="7">
    <location>
        <begin position="709"/>
        <end position="723"/>
    </location>
</feature>
<dbReference type="InterPro" id="IPR027417">
    <property type="entry name" value="P-loop_NTPase"/>
</dbReference>
<feature type="compositionally biased region" description="Basic and acidic residues" evidence="7">
    <location>
        <begin position="651"/>
        <end position="665"/>
    </location>
</feature>
<dbReference type="Pfam" id="PF00225">
    <property type="entry name" value="Kinesin"/>
    <property type="match status" value="1"/>
</dbReference>
<reference evidence="9 10" key="1">
    <citation type="journal article" date="2015" name="Genome Biol. Evol.">
        <title>Comparative Genomics of a Bacterivorous Green Alga Reveals Evolutionary Causalities and Consequences of Phago-Mixotrophic Mode of Nutrition.</title>
        <authorList>
            <person name="Burns J.A."/>
            <person name="Paasch A."/>
            <person name="Narechania A."/>
            <person name="Kim E."/>
        </authorList>
    </citation>
    <scope>NUCLEOTIDE SEQUENCE [LARGE SCALE GENOMIC DNA]</scope>
    <source>
        <strain evidence="9 10">PLY_AMNH</strain>
    </source>
</reference>
<dbReference type="InterPro" id="IPR019821">
    <property type="entry name" value="Kinesin_motor_CS"/>
</dbReference>
<proteinExistence type="inferred from homology"/>
<evidence type="ECO:0000256" key="2">
    <source>
        <dbReference type="ARBA" id="ARBA00022840"/>
    </source>
</evidence>
<dbReference type="AlphaFoldDB" id="A0AAE0G5G2"/>
<feature type="region of interest" description="Disordered" evidence="7">
    <location>
        <begin position="646"/>
        <end position="682"/>
    </location>
</feature>
<feature type="binding site" evidence="5">
    <location>
        <begin position="185"/>
        <end position="192"/>
    </location>
    <ligand>
        <name>ATP</name>
        <dbReference type="ChEBI" id="CHEBI:30616"/>
    </ligand>
</feature>
<keyword evidence="3" id="KW-0175">Coiled coil</keyword>
<feature type="compositionally biased region" description="Polar residues" evidence="7">
    <location>
        <begin position="673"/>
        <end position="682"/>
    </location>
</feature>
<dbReference type="PANTHER" id="PTHR47968">
    <property type="entry name" value="CENTROMERE PROTEIN E"/>
    <property type="match status" value="1"/>
</dbReference>
<dbReference type="GO" id="GO:0007018">
    <property type="term" value="P:microtubule-based movement"/>
    <property type="evidence" value="ECO:0007669"/>
    <property type="project" value="InterPro"/>
</dbReference>
<dbReference type="InterPro" id="IPR027640">
    <property type="entry name" value="Kinesin-like_fam"/>
</dbReference>
<dbReference type="GO" id="GO:0005524">
    <property type="term" value="F:ATP binding"/>
    <property type="evidence" value="ECO:0007669"/>
    <property type="project" value="UniProtKB-UniRule"/>
</dbReference>
<keyword evidence="4 5" id="KW-0505">Motor protein</keyword>
<comment type="similarity">
    <text evidence="5 6">Belongs to the TRAFAC class myosin-kinesin ATPase superfamily. Kinesin family.</text>
</comment>
<evidence type="ECO:0000256" key="3">
    <source>
        <dbReference type="ARBA" id="ARBA00023054"/>
    </source>
</evidence>
<feature type="domain" description="Kinesin motor" evidence="8">
    <location>
        <begin position="102"/>
        <end position="439"/>
    </location>
</feature>
<evidence type="ECO:0000256" key="1">
    <source>
        <dbReference type="ARBA" id="ARBA00022741"/>
    </source>
</evidence>
<dbReference type="PRINTS" id="PR00380">
    <property type="entry name" value="KINESINHEAVY"/>
</dbReference>
<evidence type="ECO:0000256" key="7">
    <source>
        <dbReference type="SAM" id="MobiDB-lite"/>
    </source>
</evidence>
<dbReference type="GO" id="GO:0003777">
    <property type="term" value="F:microtubule motor activity"/>
    <property type="evidence" value="ECO:0007669"/>
    <property type="project" value="InterPro"/>
</dbReference>
<dbReference type="PANTHER" id="PTHR47968:SF75">
    <property type="entry name" value="CENTROMERE-ASSOCIATED PROTEIN E"/>
    <property type="match status" value="1"/>
</dbReference>
<dbReference type="SUPFAM" id="SSF52540">
    <property type="entry name" value="P-loop containing nucleoside triphosphate hydrolases"/>
    <property type="match status" value="1"/>
</dbReference>
<feature type="region of interest" description="Disordered" evidence="7">
    <location>
        <begin position="694"/>
        <end position="731"/>
    </location>
</feature>
<evidence type="ECO:0000313" key="10">
    <source>
        <dbReference type="Proteomes" id="UP001190700"/>
    </source>
</evidence>
<name>A0AAE0G5G2_9CHLO</name>
<evidence type="ECO:0000256" key="4">
    <source>
        <dbReference type="ARBA" id="ARBA00023175"/>
    </source>
</evidence>
<dbReference type="GO" id="GO:0005874">
    <property type="term" value="C:microtubule"/>
    <property type="evidence" value="ECO:0007669"/>
    <property type="project" value="UniProtKB-KW"/>
</dbReference>
<dbReference type="Proteomes" id="UP001190700">
    <property type="component" value="Unassembled WGS sequence"/>
</dbReference>
<gene>
    <name evidence="9" type="ORF">CYMTET_20434</name>
</gene>
<dbReference type="InterPro" id="IPR036961">
    <property type="entry name" value="Kinesin_motor_dom_sf"/>
</dbReference>
<evidence type="ECO:0000256" key="6">
    <source>
        <dbReference type="RuleBase" id="RU000394"/>
    </source>
</evidence>
<comment type="caution">
    <text evidence="9">The sequence shown here is derived from an EMBL/GenBank/DDBJ whole genome shotgun (WGS) entry which is preliminary data.</text>
</comment>
<evidence type="ECO:0000313" key="9">
    <source>
        <dbReference type="EMBL" id="KAK3271206.1"/>
    </source>
</evidence>
<dbReference type="PROSITE" id="PS50067">
    <property type="entry name" value="KINESIN_MOTOR_2"/>
    <property type="match status" value="1"/>
</dbReference>